<name>A0A2G5B530_COERN</name>
<keyword evidence="4" id="KW-1185">Reference proteome</keyword>
<feature type="compositionally biased region" description="Basic and acidic residues" evidence="1">
    <location>
        <begin position="1"/>
        <end position="10"/>
    </location>
</feature>
<dbReference type="OrthoDB" id="5590044at2759"/>
<evidence type="ECO:0000256" key="1">
    <source>
        <dbReference type="SAM" id="MobiDB-lite"/>
    </source>
</evidence>
<dbReference type="SUPFAM" id="SSF47769">
    <property type="entry name" value="SAM/Pointed domain"/>
    <property type="match status" value="1"/>
</dbReference>
<feature type="region of interest" description="Disordered" evidence="1">
    <location>
        <begin position="1"/>
        <end position="25"/>
    </location>
</feature>
<feature type="non-terminal residue" evidence="3">
    <location>
        <position position="158"/>
    </location>
</feature>
<dbReference type="CDD" id="cd09487">
    <property type="entry name" value="SAM_superfamily"/>
    <property type="match status" value="1"/>
</dbReference>
<accession>A0A2G5B530</accession>
<sequence>MDGRVDRREAPAGSTNNNKVSFAYNDSSKGTFGHKDNYNSNVIGNGGAIGTAATFPSRHQQTAQTVAAKAQTVSLSSANIPVDAAGNPLPWSRDSVVQWAQKNGFTKFIPAFQQHGIEGYRFYTLRLEDMRGMKIPGVTMQDLIQLNAAIYRLNVASA</sequence>
<protein>
    <recommendedName>
        <fullName evidence="2">SAM domain-containing protein</fullName>
    </recommendedName>
</protein>
<dbReference type="AlphaFoldDB" id="A0A2G5B530"/>
<reference evidence="3 4" key="1">
    <citation type="journal article" date="2015" name="Genome Biol. Evol.">
        <title>Phylogenomic analyses indicate that early fungi evolved digesting cell walls of algal ancestors of land plants.</title>
        <authorList>
            <person name="Chang Y."/>
            <person name="Wang S."/>
            <person name="Sekimoto S."/>
            <person name="Aerts A.L."/>
            <person name="Choi C."/>
            <person name="Clum A."/>
            <person name="LaButti K.M."/>
            <person name="Lindquist E.A."/>
            <person name="Yee Ngan C."/>
            <person name="Ohm R.A."/>
            <person name="Salamov A.A."/>
            <person name="Grigoriev I.V."/>
            <person name="Spatafora J.W."/>
            <person name="Berbee M.L."/>
        </authorList>
    </citation>
    <scope>NUCLEOTIDE SEQUENCE [LARGE SCALE GENOMIC DNA]</scope>
    <source>
        <strain evidence="3 4">NRRL 1564</strain>
    </source>
</reference>
<dbReference type="InterPro" id="IPR013761">
    <property type="entry name" value="SAM/pointed_sf"/>
</dbReference>
<dbReference type="Pfam" id="PF07647">
    <property type="entry name" value="SAM_2"/>
    <property type="match status" value="1"/>
</dbReference>
<proteinExistence type="predicted"/>
<evidence type="ECO:0000259" key="2">
    <source>
        <dbReference type="PROSITE" id="PS50105"/>
    </source>
</evidence>
<feature type="domain" description="SAM" evidence="2">
    <location>
        <begin position="91"/>
        <end position="135"/>
    </location>
</feature>
<organism evidence="3 4">
    <name type="scientific">Coemansia reversa (strain ATCC 12441 / NRRL 1564)</name>
    <dbReference type="NCBI Taxonomy" id="763665"/>
    <lineage>
        <taxon>Eukaryota</taxon>
        <taxon>Fungi</taxon>
        <taxon>Fungi incertae sedis</taxon>
        <taxon>Zoopagomycota</taxon>
        <taxon>Kickxellomycotina</taxon>
        <taxon>Kickxellomycetes</taxon>
        <taxon>Kickxellales</taxon>
        <taxon>Kickxellaceae</taxon>
        <taxon>Coemansia</taxon>
    </lineage>
</organism>
<dbReference type="InterPro" id="IPR001660">
    <property type="entry name" value="SAM"/>
</dbReference>
<evidence type="ECO:0000313" key="3">
    <source>
        <dbReference type="EMBL" id="PIA14114.1"/>
    </source>
</evidence>
<gene>
    <name evidence="3" type="ORF">COEREDRAFT_99077</name>
</gene>
<dbReference type="EMBL" id="KZ303521">
    <property type="protein sequence ID" value="PIA14114.1"/>
    <property type="molecule type" value="Genomic_DNA"/>
</dbReference>
<feature type="compositionally biased region" description="Polar residues" evidence="1">
    <location>
        <begin position="13"/>
        <end position="25"/>
    </location>
</feature>
<dbReference type="Proteomes" id="UP000242474">
    <property type="component" value="Unassembled WGS sequence"/>
</dbReference>
<dbReference type="PROSITE" id="PS50105">
    <property type="entry name" value="SAM_DOMAIN"/>
    <property type="match status" value="1"/>
</dbReference>
<dbReference type="Gene3D" id="1.10.150.50">
    <property type="entry name" value="Transcription Factor, Ets-1"/>
    <property type="match status" value="1"/>
</dbReference>
<evidence type="ECO:0000313" key="4">
    <source>
        <dbReference type="Proteomes" id="UP000242474"/>
    </source>
</evidence>